<feature type="domain" description="Chromosome segregation protein Spc25 C-terminal" evidence="11">
    <location>
        <begin position="193"/>
        <end position="262"/>
    </location>
</feature>
<evidence type="ECO:0000256" key="5">
    <source>
        <dbReference type="ARBA" id="ARBA00022776"/>
    </source>
</evidence>
<dbReference type="PANTHER" id="PTHR14281:SF0">
    <property type="entry name" value="KINETOCHORE PROTEIN SPC25"/>
    <property type="match status" value="1"/>
</dbReference>
<keyword evidence="8 9" id="KW-0137">Centromere</keyword>
<keyword evidence="5 9" id="KW-0498">Mitosis</keyword>
<comment type="subunit">
    <text evidence="9">Component of the NDC80 complex.</text>
</comment>
<dbReference type="GO" id="GO:0051301">
    <property type="term" value="P:cell division"/>
    <property type="evidence" value="ECO:0007669"/>
    <property type="project" value="UniProtKB-UniRule"/>
</dbReference>
<keyword evidence="4 9" id="KW-0132">Cell division</keyword>
<dbReference type="PANTHER" id="PTHR14281">
    <property type="entry name" value="KINETOCHORE PROTEIN SPC25-RELATED"/>
    <property type="match status" value="1"/>
</dbReference>
<keyword evidence="9" id="KW-0539">Nucleus</keyword>
<dbReference type="FunFam" id="3.30.457.50:FF:000001">
    <property type="entry name" value="Probable kinetochore protein spc25"/>
    <property type="match status" value="1"/>
</dbReference>
<evidence type="ECO:0000313" key="12">
    <source>
        <dbReference type="EMBL" id="CAE0754242.1"/>
    </source>
</evidence>
<feature type="coiled-coil region" evidence="10">
    <location>
        <begin position="12"/>
        <end position="39"/>
    </location>
</feature>
<evidence type="ECO:0000256" key="8">
    <source>
        <dbReference type="ARBA" id="ARBA00023328"/>
    </source>
</evidence>
<evidence type="ECO:0000259" key="11">
    <source>
        <dbReference type="Pfam" id="PF08234"/>
    </source>
</evidence>
<evidence type="ECO:0000256" key="10">
    <source>
        <dbReference type="SAM" id="Coils"/>
    </source>
</evidence>
<dbReference type="EMBL" id="HBIZ01011452">
    <property type="protein sequence ID" value="CAE0754242.1"/>
    <property type="molecule type" value="Transcribed_RNA"/>
</dbReference>
<feature type="coiled-coil region" evidence="10">
    <location>
        <begin position="90"/>
        <end position="131"/>
    </location>
</feature>
<keyword evidence="3 9" id="KW-0158">Chromosome</keyword>
<dbReference type="Gene3D" id="3.30.457.50">
    <property type="entry name" value="Chromosome segregation protein Spc25"/>
    <property type="match status" value="1"/>
</dbReference>
<evidence type="ECO:0000256" key="1">
    <source>
        <dbReference type="ARBA" id="ARBA00004584"/>
    </source>
</evidence>
<comment type="similarity">
    <text evidence="2 9">Belongs to the SPC25 family.</text>
</comment>
<protein>
    <recommendedName>
        <fullName evidence="9">Kinetochore protein SPC25</fullName>
    </recommendedName>
</protein>
<evidence type="ECO:0000256" key="7">
    <source>
        <dbReference type="ARBA" id="ARBA00023306"/>
    </source>
</evidence>
<dbReference type="AlphaFoldDB" id="A0A7S4B4Y7"/>
<evidence type="ECO:0000256" key="3">
    <source>
        <dbReference type="ARBA" id="ARBA00022454"/>
    </source>
</evidence>
<proteinExistence type="inferred from homology"/>
<keyword evidence="7 9" id="KW-0131">Cell cycle</keyword>
<dbReference type="GO" id="GO:0007059">
    <property type="term" value="P:chromosome segregation"/>
    <property type="evidence" value="ECO:0007669"/>
    <property type="project" value="InterPro"/>
</dbReference>
<dbReference type="GO" id="GO:0005634">
    <property type="term" value="C:nucleus"/>
    <property type="evidence" value="ECO:0007669"/>
    <property type="project" value="UniProtKB-SubCell"/>
</dbReference>
<evidence type="ECO:0000256" key="9">
    <source>
        <dbReference type="RuleBase" id="RU367150"/>
    </source>
</evidence>
<evidence type="ECO:0000256" key="4">
    <source>
        <dbReference type="ARBA" id="ARBA00022618"/>
    </source>
</evidence>
<evidence type="ECO:0000256" key="2">
    <source>
        <dbReference type="ARBA" id="ARBA00006379"/>
    </source>
</evidence>
<keyword evidence="6 10" id="KW-0175">Coiled coil</keyword>
<comment type="subcellular location">
    <subcellularLocation>
        <location evidence="1">Chromosome</location>
        <location evidence="1">Centromere</location>
    </subcellularLocation>
    <subcellularLocation>
        <location evidence="9">Nucleus</location>
    </subcellularLocation>
    <subcellularLocation>
        <location evidence="9">Chromosome</location>
        <location evidence="9">Centromere</location>
        <location evidence="9">Kinetochore</location>
    </subcellularLocation>
</comment>
<evidence type="ECO:0000256" key="6">
    <source>
        <dbReference type="ARBA" id="ARBA00023054"/>
    </source>
</evidence>
<sequence>MTTYTSAQATQAEAAATVNEELRKQMVEVQQQLAQWTSQQKQHIDSTVLQAQRTLENDKGTMQTLQFSAIAQRALHRTLTLRTSEFAENQRQAEQKLQLLKADDEALQNRLRAEERKVEELRVELERLHTQEKLLPPEQQRLAKSLEQQRQLLAQRELAYQQCQLQKETRLSELGKGCSTYQRLLSLEFERMGDERLRLVFTNLDARAPSRAFSFQVYVDALDKYHIENCEPALPNLPALTDTLNQTNDFSTFVRAVRREFKRSTT</sequence>
<dbReference type="GO" id="GO:0031262">
    <property type="term" value="C:Ndc80 complex"/>
    <property type="evidence" value="ECO:0007669"/>
    <property type="project" value="InterPro"/>
</dbReference>
<accession>A0A7S4B4Y7</accession>
<dbReference type="CDD" id="cd23784">
    <property type="entry name" value="RWD_Spc25"/>
    <property type="match status" value="1"/>
</dbReference>
<comment type="function">
    <text evidence="9">Acts as a component of the essential kinetochore-associated NDC80 complex, which is required for chromosome segregation and spindle checkpoint activity.</text>
</comment>
<dbReference type="InterPro" id="IPR013255">
    <property type="entry name" value="Spc25_C"/>
</dbReference>
<reference evidence="12" key="1">
    <citation type="submission" date="2021-01" db="EMBL/GenBank/DDBJ databases">
        <authorList>
            <person name="Corre E."/>
            <person name="Pelletier E."/>
            <person name="Niang G."/>
            <person name="Scheremetjew M."/>
            <person name="Finn R."/>
            <person name="Kale V."/>
            <person name="Holt S."/>
            <person name="Cochrane G."/>
            <person name="Meng A."/>
            <person name="Brown T."/>
            <person name="Cohen L."/>
        </authorList>
    </citation>
    <scope>NUCLEOTIDE SEQUENCE</scope>
    <source>
        <strain evidence="12">CCMP645</strain>
    </source>
</reference>
<gene>
    <name evidence="12" type="ORF">PCAR00345_LOCUS6829</name>
</gene>
<organism evidence="12">
    <name type="scientific">Chrysotila carterae</name>
    <name type="common">Marine alga</name>
    <name type="synonym">Syracosphaera carterae</name>
    <dbReference type="NCBI Taxonomy" id="13221"/>
    <lineage>
        <taxon>Eukaryota</taxon>
        <taxon>Haptista</taxon>
        <taxon>Haptophyta</taxon>
        <taxon>Prymnesiophyceae</taxon>
        <taxon>Isochrysidales</taxon>
        <taxon>Isochrysidaceae</taxon>
        <taxon>Chrysotila</taxon>
    </lineage>
</organism>
<name>A0A7S4B4Y7_CHRCT</name>
<dbReference type="Pfam" id="PF08234">
    <property type="entry name" value="Spindle_Spc25"/>
    <property type="match status" value="1"/>
</dbReference>
<keyword evidence="9" id="KW-0995">Kinetochore</keyword>
<dbReference type="InterPro" id="IPR045143">
    <property type="entry name" value="Spc25"/>
</dbReference>